<name>A0A6V8MP11_9BACT</name>
<dbReference type="SUPFAM" id="SSF52172">
    <property type="entry name" value="CheY-like"/>
    <property type="match status" value="1"/>
</dbReference>
<dbReference type="InterPro" id="IPR011990">
    <property type="entry name" value="TPR-like_helical_dom_sf"/>
</dbReference>
<dbReference type="PANTHER" id="PTHR44591:SF3">
    <property type="entry name" value="RESPONSE REGULATORY DOMAIN-CONTAINING PROTEIN"/>
    <property type="match status" value="1"/>
</dbReference>
<dbReference type="Pfam" id="PF00072">
    <property type="entry name" value="Response_reg"/>
    <property type="match status" value="1"/>
</dbReference>
<dbReference type="Gene3D" id="1.25.40.10">
    <property type="entry name" value="Tetratricopeptide repeat domain"/>
    <property type="match status" value="1"/>
</dbReference>
<evidence type="ECO:0000259" key="5">
    <source>
        <dbReference type="PROSITE" id="PS50110"/>
    </source>
</evidence>
<dbReference type="SMART" id="SM00448">
    <property type="entry name" value="REC"/>
    <property type="match status" value="1"/>
</dbReference>
<evidence type="ECO:0000313" key="7">
    <source>
        <dbReference type="Proteomes" id="UP000556026"/>
    </source>
</evidence>
<dbReference type="InterPro" id="IPR019734">
    <property type="entry name" value="TPR_rpt"/>
</dbReference>
<dbReference type="PANTHER" id="PTHR44591">
    <property type="entry name" value="STRESS RESPONSE REGULATOR PROTEIN 1"/>
    <property type="match status" value="1"/>
</dbReference>
<feature type="domain" description="J" evidence="4">
    <location>
        <begin position="418"/>
        <end position="489"/>
    </location>
</feature>
<dbReference type="PROSITE" id="PS50110">
    <property type="entry name" value="RESPONSE_REGULATORY"/>
    <property type="match status" value="1"/>
</dbReference>
<dbReference type="RefSeq" id="WP_183356164.1">
    <property type="nucleotide sequence ID" value="NZ_BLXX01000013.1"/>
</dbReference>
<dbReference type="EMBL" id="BLXX01000013">
    <property type="protein sequence ID" value="GFO61369.1"/>
    <property type="molecule type" value="Genomic_DNA"/>
</dbReference>
<dbReference type="InterPro" id="IPR011006">
    <property type="entry name" value="CheY-like_superfamily"/>
</dbReference>
<dbReference type="SUPFAM" id="SSF46565">
    <property type="entry name" value="Chaperone J-domain"/>
    <property type="match status" value="1"/>
</dbReference>
<dbReference type="InterPro" id="IPR050595">
    <property type="entry name" value="Bact_response_regulator"/>
</dbReference>
<evidence type="ECO:0000259" key="4">
    <source>
        <dbReference type="PROSITE" id="PS50076"/>
    </source>
</evidence>
<protein>
    <recommendedName>
        <fullName evidence="8">Response regulator</fullName>
    </recommendedName>
</protein>
<dbReference type="PROSITE" id="PS50005">
    <property type="entry name" value="TPR"/>
    <property type="match status" value="1"/>
</dbReference>
<dbReference type="SUPFAM" id="SSF48452">
    <property type="entry name" value="TPR-like"/>
    <property type="match status" value="1"/>
</dbReference>
<keyword evidence="3" id="KW-0802">TPR repeat</keyword>
<evidence type="ECO:0000256" key="2">
    <source>
        <dbReference type="PROSITE-ProRule" id="PRU00169"/>
    </source>
</evidence>
<dbReference type="AlphaFoldDB" id="A0A6V8MP11"/>
<dbReference type="CDD" id="cd17574">
    <property type="entry name" value="REC_OmpR"/>
    <property type="match status" value="1"/>
</dbReference>
<proteinExistence type="predicted"/>
<dbReference type="InterPro" id="IPR001623">
    <property type="entry name" value="DnaJ_domain"/>
</dbReference>
<gene>
    <name evidence="6" type="ORF">GMST_36940</name>
</gene>
<reference evidence="7" key="1">
    <citation type="submission" date="2020-06" db="EMBL/GenBank/DDBJ databases">
        <title>Draft genomic sequence of Geomonas sp. Red330.</title>
        <authorList>
            <person name="Itoh H."/>
            <person name="Zhenxing X."/>
            <person name="Ushijima N."/>
            <person name="Masuda Y."/>
            <person name="Shiratori Y."/>
            <person name="Senoo K."/>
        </authorList>
    </citation>
    <scope>NUCLEOTIDE SEQUENCE [LARGE SCALE GENOMIC DNA]</scope>
    <source>
        <strain evidence="7">Red330</strain>
    </source>
</reference>
<dbReference type="GO" id="GO:0000160">
    <property type="term" value="P:phosphorelay signal transduction system"/>
    <property type="evidence" value="ECO:0007669"/>
    <property type="project" value="InterPro"/>
</dbReference>
<organism evidence="6 7">
    <name type="scientific">Geomonas silvestris</name>
    <dbReference type="NCBI Taxonomy" id="2740184"/>
    <lineage>
        <taxon>Bacteria</taxon>
        <taxon>Pseudomonadati</taxon>
        <taxon>Thermodesulfobacteriota</taxon>
        <taxon>Desulfuromonadia</taxon>
        <taxon>Geobacterales</taxon>
        <taxon>Geobacteraceae</taxon>
        <taxon>Geomonas</taxon>
    </lineage>
</organism>
<dbReference type="Proteomes" id="UP000556026">
    <property type="component" value="Unassembled WGS sequence"/>
</dbReference>
<dbReference type="InterPro" id="IPR036869">
    <property type="entry name" value="J_dom_sf"/>
</dbReference>
<feature type="repeat" description="TPR" evidence="3">
    <location>
        <begin position="506"/>
        <end position="539"/>
    </location>
</feature>
<evidence type="ECO:0000256" key="1">
    <source>
        <dbReference type="ARBA" id="ARBA00022553"/>
    </source>
</evidence>
<accession>A0A6V8MP11</accession>
<dbReference type="PROSITE" id="PS50076">
    <property type="entry name" value="DNAJ_2"/>
    <property type="match status" value="1"/>
</dbReference>
<keyword evidence="7" id="KW-1185">Reference proteome</keyword>
<feature type="domain" description="Response regulatory" evidence="5">
    <location>
        <begin position="4"/>
        <end position="121"/>
    </location>
</feature>
<dbReference type="SMART" id="SM00028">
    <property type="entry name" value="TPR"/>
    <property type="match status" value="2"/>
</dbReference>
<evidence type="ECO:0008006" key="8">
    <source>
        <dbReference type="Google" id="ProtNLM"/>
    </source>
</evidence>
<evidence type="ECO:0000256" key="3">
    <source>
        <dbReference type="PROSITE-ProRule" id="PRU00339"/>
    </source>
</evidence>
<comment type="caution">
    <text evidence="6">The sequence shown here is derived from an EMBL/GenBank/DDBJ whole genome shotgun (WGS) entry which is preliminary data.</text>
</comment>
<dbReference type="Gene3D" id="1.10.287.110">
    <property type="entry name" value="DnaJ domain"/>
    <property type="match status" value="1"/>
</dbReference>
<dbReference type="InterPro" id="IPR001789">
    <property type="entry name" value="Sig_transdc_resp-reg_receiver"/>
</dbReference>
<dbReference type="Gene3D" id="3.40.50.2300">
    <property type="match status" value="1"/>
</dbReference>
<sequence>MAARILLAEDNQRLAGMLQTFLVAQGHQVVAAADGISALAALERGGIDLVLLDLKLPGIGGVEILKKLRTTPALRELPVVVMTGVYRGAGYAAAAEKLGVKAYLEKPFTREAFLEAVRSSLPAPPTGEDLAGLLVELHTGRATGTLLLADRTRITFVQGEPVSFVSGEFINYLVATGHLGAADRGKFFPDGAPRLTLTEAGLLSYDELVEQSRLFLTKRLSDALEAGNQAHFSNELFPPELPLCPVSLPRLLYQASRSSAARFSGAEYLAQYGRLFPAKTAHYFRRSNLLTLGRDDIDLLELLSCGRRVEEIVTASADRNAAASFLNFLVRLGMLALHPTPVADQGPDFPQKRLFNRPIEEVREADAAPLSFEDLVDEVSGSVELVVGEEGMAAPLSAGEIDFEQEVQRDYAAIQDKNYYEIFGLSQGSFSFGALKEAYFSKTRQYSAEKFMELSGATLSRAQDVLSHYANAYNTLSSVIAKERYDEILNANSVGVGGQRDDELQARIQFQSGKVFLEMEDYPNAERALQDAYTLDPNDAPTCAFLAWAIYKNPANTGSRTSLDKCRMLLSKSLQMGRCAEAFSFRGWMLLDEGRDGLAESEFQKALRLNSRERLAQAGMRLINERREAEKKGLFKRIFG</sequence>
<evidence type="ECO:0000313" key="6">
    <source>
        <dbReference type="EMBL" id="GFO61369.1"/>
    </source>
</evidence>
<keyword evidence="1 2" id="KW-0597">Phosphoprotein</keyword>
<feature type="modified residue" description="4-aspartylphosphate" evidence="2">
    <location>
        <position position="53"/>
    </location>
</feature>